<evidence type="ECO:0000256" key="8">
    <source>
        <dbReference type="RuleBase" id="RU364072"/>
    </source>
</evidence>
<keyword evidence="7 8" id="KW-0092">Biotin</keyword>
<dbReference type="InterPro" id="IPR001249">
    <property type="entry name" value="AcCoA_biotinCC"/>
</dbReference>
<evidence type="ECO:0000256" key="5">
    <source>
        <dbReference type="ARBA" id="ARBA00023098"/>
    </source>
</evidence>
<dbReference type="PROSITE" id="PS00188">
    <property type="entry name" value="BIOTIN"/>
    <property type="match status" value="1"/>
</dbReference>
<dbReference type="PROSITE" id="PS50968">
    <property type="entry name" value="BIOTINYL_LIPOYL"/>
    <property type="match status" value="1"/>
</dbReference>
<evidence type="ECO:0000256" key="2">
    <source>
        <dbReference type="ARBA" id="ARBA00017562"/>
    </source>
</evidence>
<dbReference type="Proteomes" id="UP000182471">
    <property type="component" value="Unassembled WGS sequence"/>
</dbReference>
<evidence type="ECO:0000256" key="3">
    <source>
        <dbReference type="ARBA" id="ARBA00022516"/>
    </source>
</evidence>
<gene>
    <name evidence="10" type="ORF">SAMN02910429_01465</name>
</gene>
<feature type="domain" description="Lipoyl-binding" evidence="9">
    <location>
        <begin position="73"/>
        <end position="149"/>
    </location>
</feature>
<dbReference type="GO" id="GO:0003989">
    <property type="term" value="F:acetyl-CoA carboxylase activity"/>
    <property type="evidence" value="ECO:0007669"/>
    <property type="project" value="InterPro"/>
</dbReference>
<keyword evidence="11" id="KW-1185">Reference proteome</keyword>
<keyword evidence="3 8" id="KW-0444">Lipid biosynthesis</keyword>
<dbReference type="InterPro" id="IPR000089">
    <property type="entry name" value="Biotin_lipoyl"/>
</dbReference>
<dbReference type="AlphaFoldDB" id="A0A1H9T440"/>
<reference evidence="11" key="1">
    <citation type="submission" date="2016-10" db="EMBL/GenBank/DDBJ databases">
        <authorList>
            <person name="Varghese N."/>
            <person name="Submissions S."/>
        </authorList>
    </citation>
    <scope>NUCLEOTIDE SEQUENCE [LARGE SCALE GENOMIC DNA]</scope>
    <source>
        <strain evidence="11">S1b</strain>
    </source>
</reference>
<dbReference type="FunFam" id="2.40.50.100:FF:000003">
    <property type="entry name" value="Acetyl-CoA carboxylase biotin carboxyl carrier protein"/>
    <property type="match status" value="1"/>
</dbReference>
<dbReference type="InterPro" id="IPR011053">
    <property type="entry name" value="Single_hybrid_motif"/>
</dbReference>
<comment type="pathway">
    <text evidence="1 8">Lipid metabolism; fatty acid biosynthesis.</text>
</comment>
<dbReference type="PRINTS" id="PR01071">
    <property type="entry name" value="ACOABIOTINCC"/>
</dbReference>
<keyword evidence="6 8" id="KW-0275">Fatty acid biosynthesis</keyword>
<dbReference type="Pfam" id="PF00364">
    <property type="entry name" value="Biotin_lipoyl"/>
    <property type="match status" value="1"/>
</dbReference>
<dbReference type="InterPro" id="IPR001882">
    <property type="entry name" value="Biotin_BS"/>
</dbReference>
<keyword evidence="4 8" id="KW-0276">Fatty acid metabolism</keyword>
<dbReference type="InterPro" id="IPR050709">
    <property type="entry name" value="Biotin_Carboxyl_Carrier/Decarb"/>
</dbReference>
<dbReference type="GO" id="GO:0009317">
    <property type="term" value="C:acetyl-CoA carboxylase complex"/>
    <property type="evidence" value="ECO:0007669"/>
    <property type="project" value="InterPro"/>
</dbReference>
<name>A0A1H9T440_9FIRM</name>
<dbReference type="PANTHER" id="PTHR45266:SF3">
    <property type="entry name" value="OXALOACETATE DECARBOXYLASE ALPHA CHAIN"/>
    <property type="match status" value="1"/>
</dbReference>
<dbReference type="NCBIfam" id="TIGR00531">
    <property type="entry name" value="BCCP"/>
    <property type="match status" value="1"/>
</dbReference>
<keyword evidence="5 8" id="KW-0443">Lipid metabolism</keyword>
<evidence type="ECO:0000313" key="11">
    <source>
        <dbReference type="Proteomes" id="UP000182471"/>
    </source>
</evidence>
<dbReference type="PANTHER" id="PTHR45266">
    <property type="entry name" value="OXALOACETATE DECARBOXYLASE ALPHA CHAIN"/>
    <property type="match status" value="1"/>
</dbReference>
<dbReference type="RefSeq" id="WP_022749643.1">
    <property type="nucleotide sequence ID" value="NZ_FOGW01000014.1"/>
</dbReference>
<sequence>MKTSEIYELIEKIETSKISEFEYSNGDFSVSIKKEPKNTIVQTMPISNDSSATKSITVDVDTSSSKKVETSNDKAIKAPLVGTFYRASAPGEKPFVMIGQKIKKGDVIGIIEAMKMMNDIVATEDGVVTSIDVEDGKMVEFDQPLLHYQQ</sequence>
<organism evidence="10 11">
    <name type="scientific">Lachnobacterium bovis</name>
    <dbReference type="NCBI Taxonomy" id="140626"/>
    <lineage>
        <taxon>Bacteria</taxon>
        <taxon>Bacillati</taxon>
        <taxon>Bacillota</taxon>
        <taxon>Clostridia</taxon>
        <taxon>Lachnospirales</taxon>
        <taxon>Lachnospiraceae</taxon>
        <taxon>Lachnobacterium</taxon>
    </lineage>
</organism>
<protein>
    <recommendedName>
        <fullName evidence="2 8">Biotin carboxyl carrier protein of acetyl-CoA carboxylase</fullName>
    </recommendedName>
</protein>
<dbReference type="EMBL" id="FOGW01000014">
    <property type="protein sequence ID" value="SER91744.1"/>
    <property type="molecule type" value="Genomic_DNA"/>
</dbReference>
<evidence type="ECO:0000259" key="9">
    <source>
        <dbReference type="PROSITE" id="PS50968"/>
    </source>
</evidence>
<dbReference type="GO" id="GO:0006633">
    <property type="term" value="P:fatty acid biosynthetic process"/>
    <property type="evidence" value="ECO:0007669"/>
    <property type="project" value="UniProtKB-UniPathway"/>
</dbReference>
<evidence type="ECO:0000256" key="4">
    <source>
        <dbReference type="ARBA" id="ARBA00022832"/>
    </source>
</evidence>
<accession>A0A1H9T440</accession>
<comment type="function">
    <text evidence="8">This protein is a component of the acetyl coenzyme A carboxylase complex; first, biotin carboxylase catalyzes the carboxylation of the carrier protein and then the transcarboxylase transfers the carboxyl group to form malonyl-CoA.</text>
</comment>
<dbReference type="CDD" id="cd06850">
    <property type="entry name" value="biotinyl_domain"/>
    <property type="match status" value="1"/>
</dbReference>
<evidence type="ECO:0000256" key="7">
    <source>
        <dbReference type="ARBA" id="ARBA00023267"/>
    </source>
</evidence>
<dbReference type="Gene3D" id="2.40.50.100">
    <property type="match status" value="1"/>
</dbReference>
<dbReference type="OrthoDB" id="9811735at2"/>
<evidence type="ECO:0000256" key="1">
    <source>
        <dbReference type="ARBA" id="ARBA00005194"/>
    </source>
</evidence>
<dbReference type="SUPFAM" id="SSF51230">
    <property type="entry name" value="Single hybrid motif"/>
    <property type="match status" value="1"/>
</dbReference>
<proteinExistence type="predicted"/>
<evidence type="ECO:0000313" key="10">
    <source>
        <dbReference type="EMBL" id="SER91744.1"/>
    </source>
</evidence>
<evidence type="ECO:0000256" key="6">
    <source>
        <dbReference type="ARBA" id="ARBA00023160"/>
    </source>
</evidence>
<dbReference type="UniPathway" id="UPA00094"/>